<dbReference type="EMBL" id="AWSU01000233">
    <property type="protein sequence ID" value="ERI75819.1"/>
    <property type="molecule type" value="Genomic_DNA"/>
</dbReference>
<dbReference type="Proteomes" id="UP000016491">
    <property type="component" value="Unassembled WGS sequence"/>
</dbReference>
<evidence type="ECO:0000313" key="2">
    <source>
        <dbReference type="Proteomes" id="UP000016491"/>
    </source>
</evidence>
<dbReference type="AlphaFoldDB" id="A0ABC9TVS3"/>
<protein>
    <submittedName>
        <fullName evidence="1">Uncharacterized protein</fullName>
    </submittedName>
</protein>
<sequence>MKKQILQGILPNLIKSGTCLENLFFWSVFENCFPSDVHHTLREIWPV</sequence>
<organism evidence="1 2">
    <name type="scientific">[Clostridium] symbiosum ATCC 14940</name>
    <dbReference type="NCBI Taxonomy" id="411472"/>
    <lineage>
        <taxon>Bacteria</taxon>
        <taxon>Bacillati</taxon>
        <taxon>Bacillota</taxon>
        <taxon>Clostridia</taxon>
        <taxon>Lachnospirales</taxon>
        <taxon>Lachnospiraceae</taxon>
        <taxon>Otoolea</taxon>
    </lineage>
</organism>
<accession>A0ABC9TVS3</accession>
<proteinExistence type="predicted"/>
<reference evidence="1 2" key="1">
    <citation type="submission" date="2013-07" db="EMBL/GenBank/DDBJ databases">
        <authorList>
            <person name="Weinstock G."/>
            <person name="Sodergren E."/>
            <person name="Wylie T."/>
            <person name="Fulton L."/>
            <person name="Fulton R."/>
            <person name="Fronick C."/>
            <person name="O'Laughlin M."/>
            <person name="Godfrey J."/>
            <person name="Miner T."/>
            <person name="Herter B."/>
            <person name="Appelbaum E."/>
            <person name="Cordes M."/>
            <person name="Lek S."/>
            <person name="Wollam A."/>
            <person name="Pepin K.H."/>
            <person name="Palsikar V.B."/>
            <person name="Mitreva M."/>
            <person name="Wilson R.K."/>
        </authorList>
    </citation>
    <scope>NUCLEOTIDE SEQUENCE [LARGE SCALE GENOMIC DNA]</scope>
    <source>
        <strain evidence="1 2">ATCC 14940</strain>
    </source>
</reference>
<gene>
    <name evidence="1" type="ORF">CLOSYM_03019</name>
</gene>
<name>A0ABC9TVS3_CLOSY</name>
<evidence type="ECO:0000313" key="1">
    <source>
        <dbReference type="EMBL" id="ERI75819.1"/>
    </source>
</evidence>
<comment type="caution">
    <text evidence="1">The sequence shown here is derived from an EMBL/GenBank/DDBJ whole genome shotgun (WGS) entry which is preliminary data.</text>
</comment>